<dbReference type="Proteomes" id="UP000193484">
    <property type="component" value="Unassembled WGS sequence"/>
</dbReference>
<dbReference type="EMBL" id="LQOJ01000047">
    <property type="protein sequence ID" value="ORV01134.1"/>
    <property type="molecule type" value="Genomic_DNA"/>
</dbReference>
<reference evidence="1 2" key="1">
    <citation type="submission" date="2016-01" db="EMBL/GenBank/DDBJ databases">
        <title>The new phylogeny of the genus Mycobacterium.</title>
        <authorList>
            <person name="Tarcisio F."/>
            <person name="Conor M."/>
            <person name="Antonella G."/>
            <person name="Elisabetta G."/>
            <person name="Giulia F.S."/>
            <person name="Sara T."/>
            <person name="Anna F."/>
            <person name="Clotilde B."/>
            <person name="Roberto B."/>
            <person name="Veronica D.S."/>
            <person name="Fabio R."/>
            <person name="Monica P."/>
            <person name="Olivier J."/>
            <person name="Enrico T."/>
            <person name="Nicola S."/>
        </authorList>
    </citation>
    <scope>NUCLEOTIDE SEQUENCE [LARGE SCALE GENOMIC DNA]</scope>
    <source>
        <strain evidence="1 2">DSM 44179</strain>
    </source>
</reference>
<dbReference type="OrthoDB" id="4719396at2"/>
<proteinExistence type="predicted"/>
<organism evidence="1 2">
    <name type="scientific">Mycolicibacterium fallax</name>
    <name type="common">Mycobacterium fallax</name>
    <dbReference type="NCBI Taxonomy" id="1793"/>
    <lineage>
        <taxon>Bacteria</taxon>
        <taxon>Bacillati</taxon>
        <taxon>Actinomycetota</taxon>
        <taxon>Actinomycetes</taxon>
        <taxon>Mycobacteriales</taxon>
        <taxon>Mycobacteriaceae</taxon>
        <taxon>Mycolicibacterium</taxon>
    </lineage>
</organism>
<dbReference type="RefSeq" id="WP_085097681.1">
    <property type="nucleotide sequence ID" value="NZ_AP022603.1"/>
</dbReference>
<comment type="caution">
    <text evidence="1">The sequence shown here is derived from an EMBL/GenBank/DDBJ whole genome shotgun (WGS) entry which is preliminary data.</text>
</comment>
<evidence type="ECO:0000313" key="1">
    <source>
        <dbReference type="EMBL" id="ORV01134.1"/>
    </source>
</evidence>
<protein>
    <submittedName>
        <fullName evidence="1">Uncharacterized protein</fullName>
    </submittedName>
</protein>
<sequence>MSDIGRQLVDSLYTELMIDGEWAVRRDRGFTWWGYRLAQHVEASPTVHLGDQQRCVVRVWTEVAREVAPASNPAAALAAVNRQQSMSAAVWDRPARRVNECATTVVSTDTLDWHTQLLATAAVLQNVSAHANAPALAQACGGTPALSNHPDAGERAEMDGVLGVPAQRVIPAGAGGSRYTGPLVEGLGGYAAKLGFRATADATGLVCEVPYPAQSGRDTALLRISTTQAHPVLGHGALVVLRLPVAPGGMRVARLANELNAAEARGESAVPLLGAWCPDVLATDGNGLAFTCFLPNLLARTGLLEDQIGYQAARARFAQAQLSG</sequence>
<dbReference type="AlphaFoldDB" id="A0A1X1R8D0"/>
<keyword evidence="2" id="KW-1185">Reference proteome</keyword>
<accession>A0A1X1R8D0</accession>
<dbReference type="STRING" id="1793.AWC04_14185"/>
<evidence type="ECO:0000313" key="2">
    <source>
        <dbReference type="Proteomes" id="UP000193484"/>
    </source>
</evidence>
<name>A0A1X1R8D0_MYCFA</name>
<gene>
    <name evidence="1" type="ORF">AWC04_14185</name>
</gene>